<dbReference type="SUPFAM" id="SSF48264">
    <property type="entry name" value="Cytochrome P450"/>
    <property type="match status" value="1"/>
</dbReference>
<dbReference type="InterPro" id="IPR017972">
    <property type="entry name" value="Cyt_P450_CS"/>
</dbReference>
<accession>A0ABN2V2L6</accession>
<organism evidence="1 2">
    <name type="scientific">Catenulispora yoronensis</name>
    <dbReference type="NCBI Taxonomy" id="450799"/>
    <lineage>
        <taxon>Bacteria</taxon>
        <taxon>Bacillati</taxon>
        <taxon>Actinomycetota</taxon>
        <taxon>Actinomycetes</taxon>
        <taxon>Catenulisporales</taxon>
        <taxon>Catenulisporaceae</taxon>
        <taxon>Catenulispora</taxon>
    </lineage>
</organism>
<keyword evidence="2" id="KW-1185">Reference proteome</keyword>
<dbReference type="PROSITE" id="PS00086">
    <property type="entry name" value="CYTOCHROME_P450"/>
    <property type="match status" value="1"/>
</dbReference>
<reference evidence="1 2" key="1">
    <citation type="journal article" date="2019" name="Int. J. Syst. Evol. Microbiol.">
        <title>The Global Catalogue of Microorganisms (GCM) 10K type strain sequencing project: providing services to taxonomists for standard genome sequencing and annotation.</title>
        <authorList>
            <consortium name="The Broad Institute Genomics Platform"/>
            <consortium name="The Broad Institute Genome Sequencing Center for Infectious Disease"/>
            <person name="Wu L."/>
            <person name="Ma J."/>
        </authorList>
    </citation>
    <scope>NUCLEOTIDE SEQUENCE [LARGE SCALE GENOMIC DNA]</scope>
    <source>
        <strain evidence="1 2">JCM 16014</strain>
    </source>
</reference>
<evidence type="ECO:0000313" key="1">
    <source>
        <dbReference type="EMBL" id="GAA2049712.1"/>
    </source>
</evidence>
<evidence type="ECO:0008006" key="3">
    <source>
        <dbReference type="Google" id="ProtNLM"/>
    </source>
</evidence>
<dbReference type="Gene3D" id="1.10.630.10">
    <property type="entry name" value="Cytochrome P450"/>
    <property type="match status" value="1"/>
</dbReference>
<name>A0ABN2V2L6_9ACTN</name>
<protein>
    <recommendedName>
        <fullName evidence="3">Cytochrome P450</fullName>
    </recommendedName>
</protein>
<comment type="caution">
    <text evidence="1">The sequence shown here is derived from an EMBL/GenBank/DDBJ whole genome shotgun (WGS) entry which is preliminary data.</text>
</comment>
<gene>
    <name evidence="1" type="ORF">GCM10009839_64750</name>
</gene>
<sequence length="284" mass="29847">MRTTLPGARWQRFSIFTETGARETSGPAEAIRPYRRSMVTFTARADIEQALADPGLVPLPVETGPEGTMAWLRATVARFAHGAVHARRRAYVETELARIDVGELRRLAASTTADDDRALILRTLARAMGLPDLDDSAIEALRTVAANYFGGDDPAADGAVRLLLPLMRTPDPEQAANRVGILVQACDATAALIAAARDTGDVAAAVHAKPPVQVMRRIARTATRVGDTEIPAGEPVLLEVGPLGLAFGHGPRVCPGRALALALAEGALSEDAPAENGSAEGPAD</sequence>
<proteinExistence type="predicted"/>
<dbReference type="EMBL" id="BAAAQN010000047">
    <property type="protein sequence ID" value="GAA2049712.1"/>
    <property type="molecule type" value="Genomic_DNA"/>
</dbReference>
<dbReference type="RefSeq" id="WP_344669487.1">
    <property type="nucleotide sequence ID" value="NZ_BAAAQN010000047.1"/>
</dbReference>
<evidence type="ECO:0000313" key="2">
    <source>
        <dbReference type="Proteomes" id="UP001500751"/>
    </source>
</evidence>
<dbReference type="InterPro" id="IPR036396">
    <property type="entry name" value="Cyt_P450_sf"/>
</dbReference>
<dbReference type="Proteomes" id="UP001500751">
    <property type="component" value="Unassembled WGS sequence"/>
</dbReference>